<feature type="transmembrane region" description="Helical" evidence="21">
    <location>
        <begin position="183"/>
        <end position="205"/>
    </location>
</feature>
<protein>
    <recommendedName>
        <fullName evidence="17">Probable peptidoglycan glycosyltransferase FtsW</fullName>
        <ecNumber evidence="19">2.4.99.28</ecNumber>
    </recommendedName>
    <alternativeName>
        <fullName evidence="18">Cell division protein FtsW</fullName>
    </alternativeName>
    <alternativeName>
        <fullName evidence="15">Cell wall polymerase</fullName>
    </alternativeName>
    <alternativeName>
        <fullName evidence="14">Peptidoglycan polymerase</fullName>
    </alternativeName>
</protein>
<keyword evidence="12" id="KW-0131">Cell cycle</keyword>
<keyword evidence="3" id="KW-1003">Cell membrane</keyword>
<feature type="transmembrane region" description="Helical" evidence="21">
    <location>
        <begin position="262"/>
        <end position="287"/>
    </location>
</feature>
<reference evidence="22 23" key="1">
    <citation type="journal article" date="2015" name="Nature">
        <title>rRNA introns, odd ribosomes, and small enigmatic genomes across a large radiation of phyla.</title>
        <authorList>
            <person name="Brown C.T."/>
            <person name="Hug L.A."/>
            <person name="Thomas B.C."/>
            <person name="Sharon I."/>
            <person name="Castelle C.J."/>
            <person name="Singh A."/>
            <person name="Wilkins M.J."/>
            <person name="Williams K.H."/>
            <person name="Banfield J.F."/>
        </authorList>
    </citation>
    <scope>NUCLEOTIDE SEQUENCE [LARGE SCALE GENOMIC DNA]</scope>
</reference>
<dbReference type="Pfam" id="PF01098">
    <property type="entry name" value="FTSW_RODA_SPOVE"/>
    <property type="match status" value="1"/>
</dbReference>
<dbReference type="STRING" id="1618570.UT08_C0004G0037"/>
<feature type="transmembrane region" description="Helical" evidence="21">
    <location>
        <begin position="308"/>
        <end position="330"/>
    </location>
</feature>
<feature type="transmembrane region" description="Helical" evidence="21">
    <location>
        <begin position="83"/>
        <end position="103"/>
    </location>
</feature>
<evidence type="ECO:0000313" key="23">
    <source>
        <dbReference type="Proteomes" id="UP000034081"/>
    </source>
</evidence>
<keyword evidence="11 21" id="KW-0472">Membrane</keyword>
<comment type="similarity">
    <text evidence="16">Belongs to the SEDS family. FtsW subfamily.</text>
</comment>
<dbReference type="Proteomes" id="UP000034081">
    <property type="component" value="Unassembled WGS sequence"/>
</dbReference>
<evidence type="ECO:0000256" key="7">
    <source>
        <dbReference type="ARBA" id="ARBA00022692"/>
    </source>
</evidence>
<accession>A0A0G0LCW3</accession>
<dbReference type="NCBIfam" id="TIGR02614">
    <property type="entry name" value="ftsW"/>
    <property type="match status" value="1"/>
</dbReference>
<evidence type="ECO:0000256" key="2">
    <source>
        <dbReference type="ARBA" id="ARBA00004752"/>
    </source>
</evidence>
<dbReference type="EMBL" id="LBVL01000004">
    <property type="protein sequence ID" value="KKQ85725.1"/>
    <property type="molecule type" value="Genomic_DNA"/>
</dbReference>
<dbReference type="PANTHER" id="PTHR30474">
    <property type="entry name" value="CELL CYCLE PROTEIN"/>
    <property type="match status" value="1"/>
</dbReference>
<keyword evidence="5" id="KW-0328">Glycosyltransferase</keyword>
<keyword evidence="6" id="KW-0808">Transferase</keyword>
<keyword evidence="13" id="KW-0961">Cell wall biogenesis/degradation</keyword>
<evidence type="ECO:0000313" key="22">
    <source>
        <dbReference type="EMBL" id="KKQ85725.1"/>
    </source>
</evidence>
<evidence type="ECO:0000256" key="5">
    <source>
        <dbReference type="ARBA" id="ARBA00022676"/>
    </source>
</evidence>
<keyword evidence="7 21" id="KW-0812">Transmembrane</keyword>
<evidence type="ECO:0000256" key="8">
    <source>
        <dbReference type="ARBA" id="ARBA00022960"/>
    </source>
</evidence>
<dbReference type="GO" id="GO:0005886">
    <property type="term" value="C:plasma membrane"/>
    <property type="evidence" value="ECO:0007669"/>
    <property type="project" value="UniProtKB-SubCell"/>
</dbReference>
<evidence type="ECO:0000256" key="12">
    <source>
        <dbReference type="ARBA" id="ARBA00023306"/>
    </source>
</evidence>
<dbReference type="InterPro" id="IPR013437">
    <property type="entry name" value="FtsW"/>
</dbReference>
<keyword evidence="10 21" id="KW-1133">Transmembrane helix</keyword>
<organism evidence="22 23">
    <name type="scientific">Candidatus Woesebacteria bacterium GW2011_GWB1_38_8</name>
    <dbReference type="NCBI Taxonomy" id="1618570"/>
    <lineage>
        <taxon>Bacteria</taxon>
        <taxon>Candidatus Woeseibacteriota</taxon>
    </lineage>
</organism>
<feature type="transmembrane region" description="Helical" evidence="21">
    <location>
        <begin position="109"/>
        <end position="132"/>
    </location>
</feature>
<evidence type="ECO:0000256" key="18">
    <source>
        <dbReference type="ARBA" id="ARBA00041418"/>
    </source>
</evidence>
<evidence type="ECO:0000256" key="19">
    <source>
        <dbReference type="ARBA" id="ARBA00044770"/>
    </source>
</evidence>
<evidence type="ECO:0000256" key="11">
    <source>
        <dbReference type="ARBA" id="ARBA00023136"/>
    </source>
</evidence>
<comment type="subcellular location">
    <subcellularLocation>
        <location evidence="1">Cell membrane</location>
        <topology evidence="1">Multi-pass membrane protein</topology>
    </subcellularLocation>
</comment>
<keyword evidence="4" id="KW-0132">Cell division</keyword>
<comment type="pathway">
    <text evidence="2">Cell wall biogenesis; peptidoglycan biosynthesis.</text>
</comment>
<evidence type="ECO:0000256" key="15">
    <source>
        <dbReference type="ARBA" id="ARBA00033270"/>
    </source>
</evidence>
<proteinExistence type="inferred from homology"/>
<feature type="transmembrane region" description="Helical" evidence="21">
    <location>
        <begin position="144"/>
        <end position="177"/>
    </location>
</feature>
<evidence type="ECO:0000256" key="14">
    <source>
        <dbReference type="ARBA" id="ARBA00032370"/>
    </source>
</evidence>
<evidence type="ECO:0000256" key="4">
    <source>
        <dbReference type="ARBA" id="ARBA00022618"/>
    </source>
</evidence>
<evidence type="ECO:0000256" key="10">
    <source>
        <dbReference type="ARBA" id="ARBA00022989"/>
    </source>
</evidence>
<evidence type="ECO:0000256" key="13">
    <source>
        <dbReference type="ARBA" id="ARBA00023316"/>
    </source>
</evidence>
<name>A0A0G0LCW3_9BACT</name>
<dbReference type="PANTHER" id="PTHR30474:SF2">
    <property type="entry name" value="PEPTIDOGLYCAN GLYCOSYLTRANSFERASE FTSW-RELATED"/>
    <property type="match status" value="1"/>
</dbReference>
<feature type="transmembrane region" description="Helical" evidence="21">
    <location>
        <begin position="225"/>
        <end position="242"/>
    </location>
</feature>
<evidence type="ECO:0000256" key="17">
    <source>
        <dbReference type="ARBA" id="ARBA00041185"/>
    </source>
</evidence>
<comment type="catalytic activity">
    <reaction evidence="20">
        <text>[GlcNAc-(1-&gt;4)-Mur2Ac(oyl-L-Ala-gamma-D-Glu-L-Lys-D-Ala-D-Ala)](n)-di-trans,octa-cis-undecaprenyl diphosphate + beta-D-GlcNAc-(1-&gt;4)-Mur2Ac(oyl-L-Ala-gamma-D-Glu-L-Lys-D-Ala-D-Ala)-di-trans,octa-cis-undecaprenyl diphosphate = [GlcNAc-(1-&gt;4)-Mur2Ac(oyl-L-Ala-gamma-D-Glu-L-Lys-D-Ala-D-Ala)](n+1)-di-trans,octa-cis-undecaprenyl diphosphate + di-trans,octa-cis-undecaprenyl diphosphate + H(+)</text>
        <dbReference type="Rhea" id="RHEA:23708"/>
        <dbReference type="Rhea" id="RHEA-COMP:9602"/>
        <dbReference type="Rhea" id="RHEA-COMP:9603"/>
        <dbReference type="ChEBI" id="CHEBI:15378"/>
        <dbReference type="ChEBI" id="CHEBI:58405"/>
        <dbReference type="ChEBI" id="CHEBI:60033"/>
        <dbReference type="ChEBI" id="CHEBI:78435"/>
        <dbReference type="EC" id="2.4.99.28"/>
    </reaction>
</comment>
<evidence type="ECO:0000256" key="16">
    <source>
        <dbReference type="ARBA" id="ARBA00038053"/>
    </source>
</evidence>
<dbReference type="GO" id="GO:0032153">
    <property type="term" value="C:cell division site"/>
    <property type="evidence" value="ECO:0007669"/>
    <property type="project" value="TreeGrafter"/>
</dbReference>
<gene>
    <name evidence="22" type="ORF">UT08_C0004G0037</name>
</gene>
<evidence type="ECO:0000256" key="1">
    <source>
        <dbReference type="ARBA" id="ARBA00004651"/>
    </source>
</evidence>
<feature type="transmembrane region" description="Helical" evidence="21">
    <location>
        <begin position="54"/>
        <end position="71"/>
    </location>
</feature>
<dbReference type="InterPro" id="IPR001182">
    <property type="entry name" value="FtsW/RodA"/>
</dbReference>
<dbReference type="AlphaFoldDB" id="A0A0G0LCW3"/>
<dbReference type="GO" id="GO:0015648">
    <property type="term" value="F:lipid-linked peptidoglycan transporter activity"/>
    <property type="evidence" value="ECO:0007669"/>
    <property type="project" value="TreeGrafter"/>
</dbReference>
<evidence type="ECO:0000256" key="6">
    <source>
        <dbReference type="ARBA" id="ARBA00022679"/>
    </source>
</evidence>
<dbReference type="GO" id="GO:0009252">
    <property type="term" value="P:peptidoglycan biosynthetic process"/>
    <property type="evidence" value="ECO:0007669"/>
    <property type="project" value="UniProtKB-KW"/>
</dbReference>
<evidence type="ECO:0000256" key="9">
    <source>
        <dbReference type="ARBA" id="ARBA00022984"/>
    </source>
</evidence>
<keyword evidence="8" id="KW-0133">Cell shape</keyword>
<evidence type="ECO:0000256" key="20">
    <source>
        <dbReference type="ARBA" id="ARBA00049902"/>
    </source>
</evidence>
<comment type="caution">
    <text evidence="22">The sequence shown here is derived from an EMBL/GenBank/DDBJ whole genome shotgun (WGS) entry which is preliminary data.</text>
</comment>
<sequence length="366" mass="40290">MRKNRLSQNLKKPDRVLFIITLLLTVIGLIAVADASAPIAVRDFSDKYFFVKQQLGWAAFGLILFFIFLRVNYRFWEKIATPLFLTSIAFLIMVFVPGLGAKFLGAKRWLIIGPYSFQPSEFLKLAIAIYIAKLAVNNKKIKAYFLPVIIVALLIMLQPDLGTTIVVVGVAMTQIFVSGIPLLYYLGSSIAGILLCIVLILVSPYRRDRLFTYLHITQDPLDKSYHIRQILLALGSGGIFGVGLGHSRQKYLFLPETATDSIFAVIAEEIGFLGASFLILLISMYVIRGIKISINAPDKFSQVLATGITSWVAIQALLNIGSMVALVPLTGIPLPFISYGGTALTAVLAASGILLNISKYSHEKKK</sequence>
<keyword evidence="9" id="KW-0573">Peptidoglycan synthesis</keyword>
<feature type="transmembrane region" description="Helical" evidence="21">
    <location>
        <begin position="336"/>
        <end position="357"/>
    </location>
</feature>
<evidence type="ECO:0000256" key="21">
    <source>
        <dbReference type="SAM" id="Phobius"/>
    </source>
</evidence>
<dbReference type="EC" id="2.4.99.28" evidence="19"/>
<evidence type="ECO:0000256" key="3">
    <source>
        <dbReference type="ARBA" id="ARBA00022475"/>
    </source>
</evidence>
<dbReference type="GO" id="GO:0008360">
    <property type="term" value="P:regulation of cell shape"/>
    <property type="evidence" value="ECO:0007669"/>
    <property type="project" value="UniProtKB-KW"/>
</dbReference>
<dbReference type="GO" id="GO:0051301">
    <property type="term" value="P:cell division"/>
    <property type="evidence" value="ECO:0007669"/>
    <property type="project" value="UniProtKB-KW"/>
</dbReference>
<dbReference type="GO" id="GO:0008955">
    <property type="term" value="F:peptidoglycan glycosyltransferase activity"/>
    <property type="evidence" value="ECO:0007669"/>
    <property type="project" value="UniProtKB-EC"/>
</dbReference>
<dbReference type="GO" id="GO:0071555">
    <property type="term" value="P:cell wall organization"/>
    <property type="evidence" value="ECO:0007669"/>
    <property type="project" value="UniProtKB-KW"/>
</dbReference>